<dbReference type="Proteomes" id="UP000709959">
    <property type="component" value="Unassembled WGS sequence"/>
</dbReference>
<evidence type="ECO:0000259" key="6">
    <source>
        <dbReference type="PROSITE" id="PS51724"/>
    </source>
</evidence>
<comment type="function">
    <text evidence="4">Lytic transglycosylase with a strong preference for naked glycan strands that lack stem peptides.</text>
</comment>
<dbReference type="InterPro" id="IPR034718">
    <property type="entry name" value="RlpA"/>
</dbReference>
<keyword evidence="3 4" id="KW-0961">Cell wall biogenesis/degradation</keyword>
<evidence type="ECO:0000256" key="4">
    <source>
        <dbReference type="HAMAP-Rule" id="MF_02071"/>
    </source>
</evidence>
<dbReference type="GO" id="GO:0008932">
    <property type="term" value="F:lytic endotransglycosylase activity"/>
    <property type="evidence" value="ECO:0007669"/>
    <property type="project" value="UniProtKB-UniRule"/>
</dbReference>
<feature type="domain" description="SPOR" evidence="6">
    <location>
        <begin position="197"/>
        <end position="280"/>
    </location>
</feature>
<dbReference type="SUPFAM" id="SSF50685">
    <property type="entry name" value="Barwin-like endoglucanases"/>
    <property type="match status" value="1"/>
</dbReference>
<dbReference type="PANTHER" id="PTHR34183">
    <property type="entry name" value="ENDOLYTIC PEPTIDOGLYCAN TRANSGLYCOSYLASE RLPA"/>
    <property type="match status" value="1"/>
</dbReference>
<organism evidence="7 8">
    <name type="scientific">Candidatus Geothrix odensensis</name>
    <dbReference type="NCBI Taxonomy" id="2954440"/>
    <lineage>
        <taxon>Bacteria</taxon>
        <taxon>Pseudomonadati</taxon>
        <taxon>Acidobacteriota</taxon>
        <taxon>Holophagae</taxon>
        <taxon>Holophagales</taxon>
        <taxon>Holophagaceae</taxon>
        <taxon>Geothrix</taxon>
    </lineage>
</organism>
<dbReference type="GO" id="GO:0000270">
    <property type="term" value="P:peptidoglycan metabolic process"/>
    <property type="evidence" value="ECO:0007669"/>
    <property type="project" value="UniProtKB-UniRule"/>
</dbReference>
<gene>
    <name evidence="4" type="primary">rlpA</name>
    <name evidence="7" type="ORF">IPN91_00840</name>
</gene>
<evidence type="ECO:0000313" key="8">
    <source>
        <dbReference type="Proteomes" id="UP000709959"/>
    </source>
</evidence>
<dbReference type="SUPFAM" id="SSF110997">
    <property type="entry name" value="Sporulation related repeat"/>
    <property type="match status" value="1"/>
</dbReference>
<dbReference type="GO" id="GO:0071555">
    <property type="term" value="P:cell wall organization"/>
    <property type="evidence" value="ECO:0007669"/>
    <property type="project" value="UniProtKB-KW"/>
</dbReference>
<reference evidence="7 8" key="1">
    <citation type="submission" date="2020-10" db="EMBL/GenBank/DDBJ databases">
        <title>Connecting structure to function with the recovery of over 1000 high-quality activated sludge metagenome-assembled genomes encoding full-length rRNA genes using long-read sequencing.</title>
        <authorList>
            <person name="Singleton C.M."/>
            <person name="Petriglieri F."/>
            <person name="Kristensen J.M."/>
            <person name="Kirkegaard R.H."/>
            <person name="Michaelsen T.Y."/>
            <person name="Andersen M.H."/>
            <person name="Karst S.M."/>
            <person name="Dueholm M.S."/>
            <person name="Nielsen P.H."/>
            <person name="Albertsen M."/>
        </authorList>
    </citation>
    <scope>NUCLEOTIDE SEQUENCE [LARGE SCALE GENOMIC DNA]</scope>
    <source>
        <strain evidence="7">OdNE_18-Q3-R46-58_MAXAC.008</strain>
    </source>
</reference>
<evidence type="ECO:0000256" key="1">
    <source>
        <dbReference type="ARBA" id="ARBA00022729"/>
    </source>
</evidence>
<accession>A0A936EZT7</accession>
<dbReference type="InterPro" id="IPR007730">
    <property type="entry name" value="SPOR-like_dom"/>
</dbReference>
<evidence type="ECO:0000256" key="5">
    <source>
        <dbReference type="RuleBase" id="RU003495"/>
    </source>
</evidence>
<sequence length="281" mass="30816">MPSPFHPTNWSQACVSWIHEIQIAFDPPVPVEPGKGGFLRLMRWSTPRVATLVLLSFTLHCTRPPGSLPQASTSHRLGTNAIDAKAYMEEGVASWYGGDDDGFSGRPTASGEIFDPEQYTCAHRTLPLGSFVEVENLENRKRTVLRVNDRGPFIKGRILDLSRRGAQELGFLGQGTSRVRLRSVDAMGLPVPLDPVGVPADPFVVQVASLSDPKNIQALTKELENTFGVVTLQSAVTRGGQTVKRVRVGSYSSRQDAEQAAEQIAKLLKDRGVEPFITRQR</sequence>
<evidence type="ECO:0000313" key="7">
    <source>
        <dbReference type="EMBL" id="MBK8571193.1"/>
    </source>
</evidence>
<keyword evidence="2 4" id="KW-0456">Lyase</keyword>
<dbReference type="Pfam" id="PF05036">
    <property type="entry name" value="SPOR"/>
    <property type="match status" value="1"/>
</dbReference>
<dbReference type="CDD" id="cd22268">
    <property type="entry name" value="DPBB_RlpA-like"/>
    <property type="match status" value="1"/>
</dbReference>
<dbReference type="HAMAP" id="MF_02071">
    <property type="entry name" value="RlpA"/>
    <property type="match status" value="1"/>
</dbReference>
<dbReference type="InterPro" id="IPR036680">
    <property type="entry name" value="SPOR-like_sf"/>
</dbReference>
<evidence type="ECO:0000256" key="2">
    <source>
        <dbReference type="ARBA" id="ARBA00023239"/>
    </source>
</evidence>
<dbReference type="GO" id="GO:0042834">
    <property type="term" value="F:peptidoglycan binding"/>
    <property type="evidence" value="ECO:0007669"/>
    <property type="project" value="InterPro"/>
</dbReference>
<proteinExistence type="inferred from homology"/>
<dbReference type="InterPro" id="IPR009009">
    <property type="entry name" value="RlpA-like_DPBB"/>
</dbReference>
<dbReference type="Gene3D" id="2.40.40.10">
    <property type="entry name" value="RlpA-like domain"/>
    <property type="match status" value="1"/>
</dbReference>
<dbReference type="AlphaFoldDB" id="A0A936EZT7"/>
<protein>
    <recommendedName>
        <fullName evidence="4">Probable endolytic peptidoglycan transglycosylase RlpA</fullName>
        <ecNumber evidence="4">4.2.2.-</ecNumber>
    </recommendedName>
</protein>
<keyword evidence="1" id="KW-0732">Signal</keyword>
<dbReference type="EMBL" id="JADKCH010000001">
    <property type="protein sequence ID" value="MBK8571193.1"/>
    <property type="molecule type" value="Genomic_DNA"/>
</dbReference>
<dbReference type="PANTHER" id="PTHR34183:SF1">
    <property type="entry name" value="ENDOLYTIC PEPTIDOGLYCAN TRANSGLYCOSYLASE RLPA"/>
    <property type="match status" value="1"/>
</dbReference>
<dbReference type="PROSITE" id="PS51724">
    <property type="entry name" value="SPOR"/>
    <property type="match status" value="1"/>
</dbReference>
<comment type="caution">
    <text evidence="7">The sequence shown here is derived from an EMBL/GenBank/DDBJ whole genome shotgun (WGS) entry which is preliminary data.</text>
</comment>
<comment type="similarity">
    <text evidence="4 5">Belongs to the RlpA family.</text>
</comment>
<dbReference type="NCBIfam" id="TIGR00413">
    <property type="entry name" value="rlpA"/>
    <property type="match status" value="1"/>
</dbReference>
<dbReference type="EC" id="4.2.2.-" evidence="4"/>
<dbReference type="InterPro" id="IPR036908">
    <property type="entry name" value="RlpA-like_sf"/>
</dbReference>
<dbReference type="InterPro" id="IPR012997">
    <property type="entry name" value="RplA"/>
</dbReference>
<dbReference type="Gene3D" id="3.30.70.1070">
    <property type="entry name" value="Sporulation related repeat"/>
    <property type="match status" value="1"/>
</dbReference>
<dbReference type="Pfam" id="PF03330">
    <property type="entry name" value="DPBB_1"/>
    <property type="match status" value="1"/>
</dbReference>
<evidence type="ECO:0000256" key="3">
    <source>
        <dbReference type="ARBA" id="ARBA00023316"/>
    </source>
</evidence>
<name>A0A936EZT7_9BACT</name>